<evidence type="ECO:0000313" key="2">
    <source>
        <dbReference type="EMBL" id="QKS55887.1"/>
    </source>
</evidence>
<dbReference type="Proteomes" id="UP000509327">
    <property type="component" value="Chromosome"/>
</dbReference>
<dbReference type="EMBL" id="CP054614">
    <property type="protein sequence ID" value="QKS55887.1"/>
    <property type="molecule type" value="Genomic_DNA"/>
</dbReference>
<dbReference type="RefSeq" id="WP_110894583.1">
    <property type="nucleotide sequence ID" value="NZ_CP054614.1"/>
</dbReference>
<name>A0A2V4VEK6_PAEBA</name>
<reference evidence="1 3" key="1">
    <citation type="submission" date="2018-06" db="EMBL/GenBank/DDBJ databases">
        <title>Genomic Encyclopedia of Type Strains, Phase III (KMG-III): the genomes of soil and plant-associated and newly described type strains.</title>
        <authorList>
            <person name="Whitman W."/>
        </authorList>
    </citation>
    <scope>NUCLEOTIDE SEQUENCE [LARGE SCALE GENOMIC DNA]</scope>
    <source>
        <strain evidence="1 3">CECT 7022</strain>
    </source>
</reference>
<dbReference type="EMBL" id="QJSW01000002">
    <property type="protein sequence ID" value="PYE51504.1"/>
    <property type="molecule type" value="Genomic_DNA"/>
</dbReference>
<gene>
    <name evidence="1" type="ORF">DFQ00_102298</name>
    <name evidence="2" type="ORF">HUB98_05765</name>
</gene>
<sequence length="61" mass="6896">MSLNEKQADVLEFLTGTHELEYDFAKEIAIVTYGDMDAAIGALTLYKLGWSEEEVLKSIRK</sequence>
<dbReference type="AlphaFoldDB" id="A0A2V4VEK6"/>
<protein>
    <submittedName>
        <fullName evidence="1">Uncharacterized protein</fullName>
    </submittedName>
</protein>
<organism evidence="1 3">
    <name type="scientific">Paenibacillus barcinonensis</name>
    <dbReference type="NCBI Taxonomy" id="198119"/>
    <lineage>
        <taxon>Bacteria</taxon>
        <taxon>Bacillati</taxon>
        <taxon>Bacillota</taxon>
        <taxon>Bacilli</taxon>
        <taxon>Bacillales</taxon>
        <taxon>Paenibacillaceae</taxon>
        <taxon>Paenibacillus</taxon>
    </lineage>
</organism>
<proteinExistence type="predicted"/>
<dbReference type="Proteomes" id="UP000247790">
    <property type="component" value="Unassembled WGS sequence"/>
</dbReference>
<reference evidence="2 4" key="2">
    <citation type="submission" date="2020-06" db="EMBL/GenBank/DDBJ databases">
        <title>Complete genome of Paenibacillus barcinonensis KACC11450.</title>
        <authorList>
            <person name="Kim M."/>
            <person name="Park Y.-J."/>
            <person name="Shin J.-H."/>
        </authorList>
    </citation>
    <scope>NUCLEOTIDE SEQUENCE [LARGE SCALE GENOMIC DNA]</scope>
    <source>
        <strain evidence="2 4">KACC11450</strain>
    </source>
</reference>
<evidence type="ECO:0000313" key="3">
    <source>
        <dbReference type="Proteomes" id="UP000247790"/>
    </source>
</evidence>
<accession>A0A2V4VEK6</accession>
<keyword evidence="4" id="KW-1185">Reference proteome</keyword>
<evidence type="ECO:0000313" key="1">
    <source>
        <dbReference type="EMBL" id="PYE51504.1"/>
    </source>
</evidence>
<evidence type="ECO:0000313" key="4">
    <source>
        <dbReference type="Proteomes" id="UP000509327"/>
    </source>
</evidence>